<keyword evidence="1" id="KW-1185">Reference proteome</keyword>
<dbReference type="AlphaFoldDB" id="A0A0N5B4P7"/>
<proteinExistence type="predicted"/>
<reference evidence="2" key="1">
    <citation type="submission" date="2017-02" db="UniProtKB">
        <authorList>
            <consortium name="WormBaseParasite"/>
        </authorList>
    </citation>
    <scope>IDENTIFICATION</scope>
</reference>
<evidence type="ECO:0000313" key="2">
    <source>
        <dbReference type="WBParaSite" id="SPAL_0000104800.1"/>
    </source>
</evidence>
<dbReference type="WBParaSite" id="SPAL_0000104800.1">
    <property type="protein sequence ID" value="SPAL_0000104800.1"/>
    <property type="gene ID" value="SPAL_0000104800"/>
</dbReference>
<sequence>MNTFSICQWGGRSIQVTNQNPRSLSNYIENMARFEGKLAWSHCIYKETDQSEDGQMSDKQIDILLSPIM</sequence>
<protein>
    <submittedName>
        <fullName evidence="2">EF-hand domain-containing protein</fullName>
    </submittedName>
</protein>
<dbReference type="Proteomes" id="UP000046392">
    <property type="component" value="Unplaced"/>
</dbReference>
<organism evidence="1 2">
    <name type="scientific">Strongyloides papillosus</name>
    <name type="common">Intestinal threadworm</name>
    <dbReference type="NCBI Taxonomy" id="174720"/>
    <lineage>
        <taxon>Eukaryota</taxon>
        <taxon>Metazoa</taxon>
        <taxon>Ecdysozoa</taxon>
        <taxon>Nematoda</taxon>
        <taxon>Chromadorea</taxon>
        <taxon>Rhabditida</taxon>
        <taxon>Tylenchina</taxon>
        <taxon>Panagrolaimomorpha</taxon>
        <taxon>Strongyloidoidea</taxon>
        <taxon>Strongyloididae</taxon>
        <taxon>Strongyloides</taxon>
    </lineage>
</organism>
<accession>A0A0N5B4P7</accession>
<name>A0A0N5B4P7_STREA</name>
<evidence type="ECO:0000313" key="1">
    <source>
        <dbReference type="Proteomes" id="UP000046392"/>
    </source>
</evidence>